<dbReference type="SUPFAM" id="SSF74853">
    <property type="entry name" value="Lamin A/C globular tail domain"/>
    <property type="match status" value="3"/>
</dbReference>
<evidence type="ECO:0000256" key="1">
    <source>
        <dbReference type="SAM" id="MobiDB-lite"/>
    </source>
</evidence>
<accession>A0ABS7SDG7</accession>
<dbReference type="PANTHER" id="PTHR43143:SF5">
    <property type="entry name" value="SECRETED PROTEIN"/>
    <property type="match status" value="1"/>
</dbReference>
<comment type="caution">
    <text evidence="4">The sequence shown here is derived from an EMBL/GenBank/DDBJ whole genome shotgun (WGS) entry which is preliminary data.</text>
</comment>
<reference evidence="4 5" key="1">
    <citation type="submission" date="2021-04" db="EMBL/GenBank/DDBJ databases">
        <title>Ruania sp. nov., isolated from sandy soil of mangrove forest.</title>
        <authorList>
            <person name="Ge X."/>
            <person name="Huang R."/>
            <person name="Liu W."/>
        </authorList>
    </citation>
    <scope>NUCLEOTIDE SEQUENCE [LARGE SCALE GENOMIC DNA]</scope>
    <source>
        <strain evidence="4 5">N2-46</strain>
    </source>
</reference>
<evidence type="ECO:0000313" key="5">
    <source>
        <dbReference type="Proteomes" id="UP000826651"/>
    </source>
</evidence>
<feature type="domain" description="LTD" evidence="3">
    <location>
        <begin position="197"/>
        <end position="320"/>
    </location>
</feature>
<protein>
    <submittedName>
        <fullName evidence="4">Lamin tail domain-containing protein</fullName>
    </submittedName>
</protein>
<dbReference type="EMBL" id="JAGSHT010000016">
    <property type="protein sequence ID" value="MBZ2197800.1"/>
    <property type="molecule type" value="Genomic_DNA"/>
</dbReference>
<organism evidence="4 5">
    <name type="scientific">Occultella gossypii</name>
    <dbReference type="NCBI Taxonomy" id="2800820"/>
    <lineage>
        <taxon>Bacteria</taxon>
        <taxon>Bacillati</taxon>
        <taxon>Actinomycetota</taxon>
        <taxon>Actinomycetes</taxon>
        <taxon>Micrococcales</taxon>
        <taxon>Ruaniaceae</taxon>
        <taxon>Occultella</taxon>
    </lineage>
</organism>
<dbReference type="InterPro" id="IPR036415">
    <property type="entry name" value="Lamin_tail_dom_sf"/>
</dbReference>
<evidence type="ECO:0000259" key="3">
    <source>
        <dbReference type="PROSITE" id="PS51841"/>
    </source>
</evidence>
<dbReference type="PROSITE" id="PS51841">
    <property type="entry name" value="LTD"/>
    <property type="match status" value="2"/>
</dbReference>
<dbReference type="RefSeq" id="WP_223407944.1">
    <property type="nucleotide sequence ID" value="NZ_JAGSHT010000016.1"/>
</dbReference>
<evidence type="ECO:0000313" key="4">
    <source>
        <dbReference type="EMBL" id="MBZ2197800.1"/>
    </source>
</evidence>
<dbReference type="InterPro" id="IPR001322">
    <property type="entry name" value="Lamin_tail_dom"/>
</dbReference>
<dbReference type="Pfam" id="PF00932">
    <property type="entry name" value="LTD"/>
    <property type="match status" value="1"/>
</dbReference>
<dbReference type="PANTHER" id="PTHR43143">
    <property type="entry name" value="METALLOPHOSPHOESTERASE, CALCINEURIN SUPERFAMILY"/>
    <property type="match status" value="1"/>
</dbReference>
<sequence>MRSPTRPIRRATLAAALTMTLAVPLGAAAEPTGFTPGPGSGEPSGVLIEEFSLGGPAGPKDSILELANHSEDPVPLDGWRVYPCGASGSRGSLWATLPDVTLAPGEVFLLASTGSPHAGDADATFVSGGAQVATGAWVESAGSVVQDRLSISPASRDSACGPGLPATLDAAADETYQRVGATGDPAADFIAATATPGAPNAVEPAPGPVDSPVLVTELANGGPAGPAGELVELGNVSAAPVDVTGWVLSFCAADGSTTIPAPVTLPAGTVLGAGATLVLAPAGGDLPYSEPRLPPEGAGVILRDDSGAVRDGVGIYEQDAEFAPAVDSACVRGTALPNRLDLASGQSYQRVANTGDNAADFAVGDAAPGDLEAAPLTSGLRFEPGLGVRITEVAHTLDADSDPASFVELTNTTTAAVSIEGWSVQRCGVDGRLESDPWVAPLSGTLEPGAAIVLAQAGSPWASAAAAVFDAPLTAAGYGLLVRAADGAVVDRFGMLRDRYSPCIDGVTLDEIIAYSLGLSYQRFADTGDNRRDFVHGERTPGVWARDLRAATDIEASRLEPVTVAPDPRPLAATDLTATEATTTADLGAAVGHTSGAQVTATFAGGTQVQVNSAASRVFSGTSPQAPPAERIGTGETRHRLADLADQITVTGVDGYPYQRFELVLPGRAEDVADVAWTGSSLGGHELQMYAWNFTTSAWDLLTVGSGRDGGTFTMVGRIEEAVHRLGARVEILVQDGPATTPAFDVGADETFEDPGDYDFSIGYIPDPQELTYGYRWGYANEIAWLVSNADARKMAYVSTIGDVTEWWMWGTHLENQAREQFETAQAFGDYLTDAGIPNGTVPGNHDNKWGRDNALYNEYFGPAQIGGTPWFGGAIGADDASSHYDLFEVQGARFLALNIGYPGWFNHDATLAWAAQVIEDHQDHNVLIFTHDYLQRDGEPGDATDRWNAVGYRIWEDLVVPYANVAFVMGGHVNGQAYTVARDVGGVPGRIVPQMLSNYQGYQIVDGEKRADFLRLLQVDIDSGTISVNTYSPSLDEHNSWRYASSPTWTPEHDEFLAPITITGTDRQVTSTGLVLARDTAVIGTATGADGVTATWSGLTPGAAYVWWVASTDAAGAETVLSEPAVLRTRE</sequence>
<dbReference type="InterPro" id="IPR051918">
    <property type="entry name" value="STPP_CPPED1"/>
</dbReference>
<feature type="signal peptide" evidence="2">
    <location>
        <begin position="1"/>
        <end position="29"/>
    </location>
</feature>
<feature type="region of interest" description="Disordered" evidence="1">
    <location>
        <begin position="30"/>
        <end position="49"/>
    </location>
</feature>
<gene>
    <name evidence="4" type="ORF">KCQ71_16685</name>
</gene>
<dbReference type="SUPFAM" id="SSF56300">
    <property type="entry name" value="Metallo-dependent phosphatases"/>
    <property type="match status" value="1"/>
</dbReference>
<name>A0ABS7SDG7_9MICO</name>
<evidence type="ECO:0000256" key="2">
    <source>
        <dbReference type="SAM" id="SignalP"/>
    </source>
</evidence>
<feature type="chain" id="PRO_5046151262" evidence="2">
    <location>
        <begin position="30"/>
        <end position="1132"/>
    </location>
</feature>
<feature type="domain" description="LTD" evidence="3">
    <location>
        <begin position="375"/>
        <end position="497"/>
    </location>
</feature>
<proteinExistence type="predicted"/>
<dbReference type="Gene3D" id="3.60.21.10">
    <property type="match status" value="1"/>
</dbReference>
<dbReference type="InterPro" id="IPR029052">
    <property type="entry name" value="Metallo-depent_PP-like"/>
</dbReference>
<keyword evidence="2" id="KW-0732">Signal</keyword>
<keyword evidence="5" id="KW-1185">Reference proteome</keyword>
<dbReference type="Proteomes" id="UP000826651">
    <property type="component" value="Unassembled WGS sequence"/>
</dbReference>